<sequence>MKIIDPNTEREAQRLLQHRLRIPHELRMSVKLAMVSKWPNPRFDVVLKKNRSHEDYDSIIELLQDLNLSELGSFLWQGLSCRSLSEYRDIKYPPVESESKPQLKVGVRTFPSFNRLPAELRLDIWEYVFAEDLLPKVHHLNNTNRDTGRITESITSHLPFSNIVQVCKESRQWYLSRTQNAWAFGTYVNFHSDIMYLTQQIENSNILYETLLSSPPMMKVQNLAMRRTWLTDNPQKAPNSVEAFANIRQNLPSLKNIYVVINEIRRSTIIDKDNDIKFKHLSARQKRKWVDVGYARTWLKWLNQKMMWRGYKSVDYNFVMVGTECQDSLSSKYGEVTFERKIRDGTLELF</sequence>
<evidence type="ECO:0000259" key="1">
    <source>
        <dbReference type="Pfam" id="PF20150"/>
    </source>
</evidence>
<accession>W9CC35</accession>
<dbReference type="Pfam" id="PF20150">
    <property type="entry name" value="2EXR"/>
    <property type="match status" value="1"/>
</dbReference>
<keyword evidence="3" id="KW-1185">Reference proteome</keyword>
<evidence type="ECO:0000313" key="2">
    <source>
        <dbReference type="EMBL" id="ESZ93426.1"/>
    </source>
</evidence>
<dbReference type="AlphaFoldDB" id="W9CC35"/>
<dbReference type="PANTHER" id="PTHR35910">
    <property type="entry name" value="2EXR DOMAIN-CONTAINING PROTEIN"/>
    <property type="match status" value="1"/>
</dbReference>
<comment type="caution">
    <text evidence="2">The sequence shown here is derived from an EMBL/GenBank/DDBJ whole genome shotgun (WGS) entry which is preliminary data.</text>
</comment>
<proteinExistence type="predicted"/>
<reference evidence="2 3" key="1">
    <citation type="journal article" date="2014" name="Genome Announc.">
        <title>Draft genome sequence of Sclerotinia borealis, a psychrophilic plant pathogenic fungus.</title>
        <authorList>
            <person name="Mardanov A.V."/>
            <person name="Beletsky A.V."/>
            <person name="Kadnikov V.V."/>
            <person name="Ignatov A.N."/>
            <person name="Ravin N.V."/>
        </authorList>
    </citation>
    <scope>NUCLEOTIDE SEQUENCE [LARGE SCALE GENOMIC DNA]</scope>
    <source>
        <strain evidence="3">F-4157</strain>
    </source>
</reference>
<gene>
    <name evidence="2" type="ORF">SBOR_6185</name>
</gene>
<dbReference type="Proteomes" id="UP000019487">
    <property type="component" value="Unassembled WGS sequence"/>
</dbReference>
<evidence type="ECO:0000313" key="3">
    <source>
        <dbReference type="Proteomes" id="UP000019487"/>
    </source>
</evidence>
<dbReference type="OrthoDB" id="3473305at2759"/>
<dbReference type="HOGENOM" id="CLU_799235_0_0_1"/>
<protein>
    <recommendedName>
        <fullName evidence="1">2EXR domain-containing protein</fullName>
    </recommendedName>
</protein>
<dbReference type="EMBL" id="AYSA01000318">
    <property type="protein sequence ID" value="ESZ93426.1"/>
    <property type="molecule type" value="Genomic_DNA"/>
</dbReference>
<feature type="domain" description="2EXR" evidence="1">
    <location>
        <begin position="110"/>
        <end position="194"/>
    </location>
</feature>
<organism evidence="2 3">
    <name type="scientific">Sclerotinia borealis (strain F-4128)</name>
    <dbReference type="NCBI Taxonomy" id="1432307"/>
    <lineage>
        <taxon>Eukaryota</taxon>
        <taxon>Fungi</taxon>
        <taxon>Dikarya</taxon>
        <taxon>Ascomycota</taxon>
        <taxon>Pezizomycotina</taxon>
        <taxon>Leotiomycetes</taxon>
        <taxon>Helotiales</taxon>
        <taxon>Sclerotiniaceae</taxon>
        <taxon>Sclerotinia</taxon>
    </lineage>
</organism>
<dbReference type="PANTHER" id="PTHR35910:SF6">
    <property type="entry name" value="2EXR DOMAIN-CONTAINING PROTEIN"/>
    <property type="match status" value="1"/>
</dbReference>
<dbReference type="InterPro" id="IPR045518">
    <property type="entry name" value="2EXR"/>
</dbReference>
<name>W9CC35_SCLBF</name>